<evidence type="ECO:0000256" key="2">
    <source>
        <dbReference type="SAM" id="Phobius"/>
    </source>
</evidence>
<reference evidence="3 4" key="1">
    <citation type="submission" date="2022-04" db="EMBL/GenBank/DDBJ databases">
        <title>Positive selection, recombination, and allopatry shape intraspecific diversity of widespread and dominant cyanobacteria.</title>
        <authorList>
            <person name="Wei J."/>
            <person name="Shu W."/>
            <person name="Hu C."/>
        </authorList>
    </citation>
    <scope>NUCLEOTIDE SEQUENCE [LARGE SCALE GENOMIC DNA]</scope>
    <source>
        <strain evidence="3 4">AS-A4</strain>
    </source>
</reference>
<feature type="region of interest" description="Disordered" evidence="1">
    <location>
        <begin position="206"/>
        <end position="248"/>
    </location>
</feature>
<evidence type="ECO:0000256" key="1">
    <source>
        <dbReference type="SAM" id="MobiDB-lite"/>
    </source>
</evidence>
<sequence length="332" mass="35971">MTQQNILAAAKQGNPQAITALMNRSLAAQGVTAKAQLTDQCLHVMLEAEFAPNQPAMVAYVTKGVRGLKAEVVQRLVIYGRQHGADFPAWTEPVELQPLPLKVQPTTNVETFREPVVEQVVATATTPSKATAPSLLSENTARSKPVKQKLPWYETDSKSIIIALLVLFFPLGLWSMWKHGHWSLKTKGLITGMFVLLLLVHGRSEQTPSPVSSTPPAAASAPSPTQTETTESQASSAPPAAAQAQQQQSKQAAQPILNAIRKKYGYSRFIDTWGMGTQGLFLPDNAWTSLAENQKQVLIEYAQSRGLTAIVVGGQLPNDSNAISLDRTVWGE</sequence>
<keyword evidence="2" id="KW-0812">Transmembrane</keyword>
<organism evidence="3 4">
    <name type="scientific">Stenomitos frigidus AS-A4</name>
    <dbReference type="NCBI Taxonomy" id="2933935"/>
    <lineage>
        <taxon>Bacteria</taxon>
        <taxon>Bacillati</taxon>
        <taxon>Cyanobacteriota</taxon>
        <taxon>Cyanophyceae</taxon>
        <taxon>Leptolyngbyales</taxon>
        <taxon>Leptolyngbyaceae</taxon>
        <taxon>Stenomitos</taxon>
    </lineage>
</organism>
<evidence type="ECO:0000313" key="3">
    <source>
        <dbReference type="EMBL" id="MEP1062879.1"/>
    </source>
</evidence>
<keyword evidence="4" id="KW-1185">Reference proteome</keyword>
<gene>
    <name evidence="3" type="ORF">NDI38_31415</name>
</gene>
<keyword evidence="2" id="KW-1133">Transmembrane helix</keyword>
<keyword evidence="2" id="KW-0472">Membrane</keyword>
<accession>A0ABV0KXA0</accession>
<dbReference type="Proteomes" id="UP001476950">
    <property type="component" value="Unassembled WGS sequence"/>
</dbReference>
<name>A0ABV0KXA0_9CYAN</name>
<comment type="caution">
    <text evidence="3">The sequence shown here is derived from an EMBL/GenBank/DDBJ whole genome shotgun (WGS) entry which is preliminary data.</text>
</comment>
<protein>
    <submittedName>
        <fullName evidence="3">Uncharacterized protein</fullName>
    </submittedName>
</protein>
<dbReference type="EMBL" id="JAMPLM010000110">
    <property type="protein sequence ID" value="MEP1062879.1"/>
    <property type="molecule type" value="Genomic_DNA"/>
</dbReference>
<evidence type="ECO:0000313" key="4">
    <source>
        <dbReference type="Proteomes" id="UP001476950"/>
    </source>
</evidence>
<feature type="transmembrane region" description="Helical" evidence="2">
    <location>
        <begin position="159"/>
        <end position="176"/>
    </location>
</feature>
<proteinExistence type="predicted"/>
<dbReference type="RefSeq" id="WP_190446820.1">
    <property type="nucleotide sequence ID" value="NZ_JAMPLM010000110.1"/>
</dbReference>